<dbReference type="eggNOG" id="ENOG502S1NC">
    <property type="taxonomic scope" value="Eukaryota"/>
</dbReference>
<dbReference type="EnsemblProtists" id="PYU1_T012631">
    <property type="protein sequence ID" value="PYU1_T012631"/>
    <property type="gene ID" value="PYU1_G012605"/>
</dbReference>
<reference evidence="2" key="2">
    <citation type="submission" date="2010-04" db="EMBL/GenBank/DDBJ databases">
        <authorList>
            <person name="Buell R."/>
            <person name="Hamilton J."/>
            <person name="Hostetler J."/>
        </authorList>
    </citation>
    <scope>NUCLEOTIDE SEQUENCE [LARGE SCALE GENOMIC DNA]</scope>
    <source>
        <strain evidence="2">DAOM:BR144</strain>
    </source>
</reference>
<evidence type="ECO:0000313" key="1">
    <source>
        <dbReference type="EnsemblProtists" id="PYU1_T012631"/>
    </source>
</evidence>
<dbReference type="EMBL" id="GL376612">
    <property type="status" value="NOT_ANNOTATED_CDS"/>
    <property type="molecule type" value="Genomic_DNA"/>
</dbReference>
<evidence type="ECO:0000313" key="2">
    <source>
        <dbReference type="Proteomes" id="UP000019132"/>
    </source>
</evidence>
<protein>
    <submittedName>
        <fullName evidence="1">Uncharacterized protein</fullName>
    </submittedName>
</protein>
<dbReference type="VEuPathDB" id="FungiDB:PYU1_G012605"/>
<dbReference type="AlphaFoldDB" id="K3X5Y2"/>
<dbReference type="InParanoid" id="K3X5Y2"/>
<proteinExistence type="predicted"/>
<organism evidence="1 2">
    <name type="scientific">Globisporangium ultimum (strain ATCC 200006 / CBS 805.95 / DAOM BR144)</name>
    <name type="common">Pythium ultimum</name>
    <dbReference type="NCBI Taxonomy" id="431595"/>
    <lineage>
        <taxon>Eukaryota</taxon>
        <taxon>Sar</taxon>
        <taxon>Stramenopiles</taxon>
        <taxon>Oomycota</taxon>
        <taxon>Peronosporomycetes</taxon>
        <taxon>Pythiales</taxon>
        <taxon>Pythiaceae</taxon>
        <taxon>Globisporangium</taxon>
    </lineage>
</organism>
<sequence>MAGSGSYYEEYMRSSALAKHGHEKNAKKLLTDRNAYISFLEVQLERVSAACLTTQSFEARIAELEAAQTASDQKVSSLSKVFRLNQEYIEQTTEQQRQDVAGLDDKWKAWMEKYGDDMHAQQRRLDALDERFQHCEGFLQKFADETQCELKELKHGTEQDVDDIKTLVFTLETRLEGMHSSSMDTDKHLEFLKNLVTDRFDKCFSMESKLKRLELPNQLETNWKADAIRMRNAQDDHMSGLQEKLRYLHQQHDLKYSEMRDVMRKCLDTQHLLSATVVAIQNDVDEQKQVAPDRTQVDSAIDDLRENQLKLKDALRILQACTQSAQQESQDSCGNLAERLQAAEQRFCRLTEESLGKADELRTKMLVALGEVEQKLRHDADIVAEQAHCKDMTLN</sequence>
<name>K3X5Y2_GLOUD</name>
<reference evidence="1" key="3">
    <citation type="submission" date="2015-02" db="UniProtKB">
        <authorList>
            <consortium name="EnsemblProtists"/>
        </authorList>
    </citation>
    <scope>IDENTIFICATION</scope>
    <source>
        <strain evidence="1">DAOM BR144</strain>
    </source>
</reference>
<reference evidence="2" key="1">
    <citation type="journal article" date="2010" name="Genome Biol.">
        <title>Genome sequence of the necrotrophic plant pathogen Pythium ultimum reveals original pathogenicity mechanisms and effector repertoire.</title>
        <authorList>
            <person name="Levesque C.A."/>
            <person name="Brouwer H."/>
            <person name="Cano L."/>
            <person name="Hamilton J.P."/>
            <person name="Holt C."/>
            <person name="Huitema E."/>
            <person name="Raffaele S."/>
            <person name="Robideau G.P."/>
            <person name="Thines M."/>
            <person name="Win J."/>
            <person name="Zerillo M.M."/>
            <person name="Beakes G.W."/>
            <person name="Boore J.L."/>
            <person name="Busam D."/>
            <person name="Dumas B."/>
            <person name="Ferriera S."/>
            <person name="Fuerstenberg S.I."/>
            <person name="Gachon C.M."/>
            <person name="Gaulin E."/>
            <person name="Govers F."/>
            <person name="Grenville-Briggs L."/>
            <person name="Horner N."/>
            <person name="Hostetler J."/>
            <person name="Jiang R.H."/>
            <person name="Johnson J."/>
            <person name="Krajaejun T."/>
            <person name="Lin H."/>
            <person name="Meijer H.J."/>
            <person name="Moore B."/>
            <person name="Morris P."/>
            <person name="Phuntmart V."/>
            <person name="Puiu D."/>
            <person name="Shetty J."/>
            <person name="Stajich J.E."/>
            <person name="Tripathy S."/>
            <person name="Wawra S."/>
            <person name="van West P."/>
            <person name="Whitty B.R."/>
            <person name="Coutinho P.M."/>
            <person name="Henrissat B."/>
            <person name="Martin F."/>
            <person name="Thomas P.D."/>
            <person name="Tyler B.M."/>
            <person name="De Vries R.P."/>
            <person name="Kamoun S."/>
            <person name="Yandell M."/>
            <person name="Tisserat N."/>
            <person name="Buell C.R."/>
        </authorList>
    </citation>
    <scope>NUCLEOTIDE SEQUENCE</scope>
    <source>
        <strain evidence="2">DAOM:BR144</strain>
    </source>
</reference>
<dbReference type="HOGENOM" id="CLU_033961_0_0_1"/>
<dbReference type="OMA" id="ANEDRCS"/>
<keyword evidence="2" id="KW-1185">Reference proteome</keyword>
<accession>K3X5Y2</accession>
<dbReference type="Proteomes" id="UP000019132">
    <property type="component" value="Unassembled WGS sequence"/>
</dbReference>